<keyword evidence="5" id="KW-1185">Reference proteome</keyword>
<comment type="caution">
    <text evidence="4">The sequence shown here is derived from an EMBL/GenBank/DDBJ whole genome shotgun (WGS) entry which is preliminary data.</text>
</comment>
<accession>A0ABS5BPV8</accession>
<dbReference type="RefSeq" id="WP_210653821.1">
    <property type="nucleotide sequence ID" value="NZ_JAGKQQ010000001.1"/>
</dbReference>
<evidence type="ECO:0000313" key="4">
    <source>
        <dbReference type="EMBL" id="MBP3955761.1"/>
    </source>
</evidence>
<protein>
    <submittedName>
        <fullName evidence="4">SH3 domain-containing protein</fullName>
    </submittedName>
</protein>
<dbReference type="InterPro" id="IPR003646">
    <property type="entry name" value="SH3-like_bac-type"/>
</dbReference>
<name>A0ABS5BPV8_9BACT</name>
<feature type="compositionally biased region" description="Polar residues" evidence="1">
    <location>
        <begin position="342"/>
        <end position="353"/>
    </location>
</feature>
<dbReference type="EMBL" id="JAGKQQ010000001">
    <property type="protein sequence ID" value="MBP3955761.1"/>
    <property type="molecule type" value="Genomic_DNA"/>
</dbReference>
<evidence type="ECO:0000259" key="3">
    <source>
        <dbReference type="Pfam" id="PF08239"/>
    </source>
</evidence>
<feature type="compositionally biased region" description="Polar residues" evidence="1">
    <location>
        <begin position="295"/>
        <end position="305"/>
    </location>
</feature>
<dbReference type="Proteomes" id="UP000676565">
    <property type="component" value="Unassembled WGS sequence"/>
</dbReference>
<evidence type="ECO:0000256" key="1">
    <source>
        <dbReference type="SAM" id="MobiDB-lite"/>
    </source>
</evidence>
<reference evidence="4 5" key="1">
    <citation type="submission" date="2021-04" db="EMBL/GenBank/DDBJ databases">
        <authorList>
            <person name="Ivanova A."/>
        </authorList>
    </citation>
    <scope>NUCLEOTIDE SEQUENCE [LARGE SCALE GENOMIC DNA]</scope>
    <source>
        <strain evidence="4 5">G18</strain>
    </source>
</reference>
<feature type="signal peptide" evidence="2">
    <location>
        <begin position="1"/>
        <end position="20"/>
    </location>
</feature>
<evidence type="ECO:0000313" key="5">
    <source>
        <dbReference type="Proteomes" id="UP000676565"/>
    </source>
</evidence>
<feature type="region of interest" description="Disordered" evidence="1">
    <location>
        <begin position="286"/>
        <end position="353"/>
    </location>
</feature>
<dbReference type="Pfam" id="PF08239">
    <property type="entry name" value="SH3_3"/>
    <property type="match status" value="1"/>
</dbReference>
<sequence length="417" mass="44176">MLRAALAGLTVALFAAHATAQPAVYKATVVAPEVKLRAGASDQFPDTGTLRQGTPVIVEREAENGWLAVTAPQGSISWVQAQFINDYSREQLTDEQLKLPPKTPRNVFVETDGEITIATGKVGSDEPFDIRRVKLPPGTELVVIGQKASFAGKSWYPITPPHGDVRYIPKTAVQFEKAVNAGITVRVNENVTPIPPGGSGSPSVVPATPAGGPLAAIPGPGVTPTAGTTASKPAVNHPLWEKAEAAERENRLKDAVDLYFQLAGEINRTGGDHEIANQCFSRVHDIRGKQRDSARGSTTAPTMPTSLLKPPTKEDRAVRPGTPEPLPPAANTNGAKDERVETQSGTLARSNLTPPGLNRQLYILESPSGEPKMYVTSAPGVNLAQHLGRRVEVTGSTTTAYGLKRPCLVATSIDLAP</sequence>
<evidence type="ECO:0000256" key="2">
    <source>
        <dbReference type="SAM" id="SignalP"/>
    </source>
</evidence>
<gene>
    <name evidence="4" type="ORF">J8F10_10750</name>
</gene>
<dbReference type="Gene3D" id="2.30.30.40">
    <property type="entry name" value="SH3 Domains"/>
    <property type="match status" value="1"/>
</dbReference>
<feature type="domain" description="SH3b" evidence="3">
    <location>
        <begin position="34"/>
        <end position="84"/>
    </location>
</feature>
<organism evidence="4 5">
    <name type="scientific">Gemmata palustris</name>
    <dbReference type="NCBI Taxonomy" id="2822762"/>
    <lineage>
        <taxon>Bacteria</taxon>
        <taxon>Pseudomonadati</taxon>
        <taxon>Planctomycetota</taxon>
        <taxon>Planctomycetia</taxon>
        <taxon>Gemmatales</taxon>
        <taxon>Gemmataceae</taxon>
        <taxon>Gemmata</taxon>
    </lineage>
</organism>
<keyword evidence="2" id="KW-0732">Signal</keyword>
<proteinExistence type="predicted"/>
<feature type="chain" id="PRO_5045875359" evidence="2">
    <location>
        <begin position="21"/>
        <end position="417"/>
    </location>
</feature>